<keyword evidence="2" id="KW-0472">Membrane</keyword>
<feature type="transmembrane region" description="Helical" evidence="2">
    <location>
        <begin position="37"/>
        <end position="58"/>
    </location>
</feature>
<organism evidence="3 4">
    <name type="scientific">Olsenella uli (strain ATCC 49627 / DSM 7084 / CCUG 31166 / CIP 109912 / JCM 12494 / LMG 11480 / NCIMB 702895 / VPI D76D-27C)</name>
    <name type="common">Lactobacillus uli</name>
    <dbReference type="NCBI Taxonomy" id="633147"/>
    <lineage>
        <taxon>Bacteria</taxon>
        <taxon>Bacillati</taxon>
        <taxon>Actinomycetota</taxon>
        <taxon>Coriobacteriia</taxon>
        <taxon>Coriobacteriales</taxon>
        <taxon>Atopobiaceae</taxon>
        <taxon>Olsenella</taxon>
    </lineage>
</organism>
<dbReference type="eggNOG" id="COG3391">
    <property type="taxonomic scope" value="Bacteria"/>
</dbReference>
<feature type="region of interest" description="Disordered" evidence="1">
    <location>
        <begin position="1"/>
        <end position="32"/>
    </location>
</feature>
<evidence type="ECO:0000256" key="1">
    <source>
        <dbReference type="SAM" id="MobiDB-lite"/>
    </source>
</evidence>
<keyword evidence="4" id="KW-1185">Reference proteome</keyword>
<dbReference type="Proteomes" id="UP000000333">
    <property type="component" value="Chromosome"/>
</dbReference>
<protein>
    <submittedName>
        <fullName evidence="3">Uncharacterized protein</fullName>
    </submittedName>
</protein>
<keyword evidence="2" id="KW-1133">Transmembrane helix</keyword>
<dbReference type="RefSeq" id="WP_013252057.1">
    <property type="nucleotide sequence ID" value="NC_014363.1"/>
</dbReference>
<dbReference type="GeneID" id="78512613"/>
<dbReference type="HOGENOM" id="CLU_084986_0_0_11"/>
<evidence type="ECO:0000256" key="2">
    <source>
        <dbReference type="SAM" id="Phobius"/>
    </source>
</evidence>
<name>E1QW02_OLSUV</name>
<feature type="compositionally biased region" description="Basic and acidic residues" evidence="1">
    <location>
        <begin position="8"/>
        <end position="21"/>
    </location>
</feature>
<dbReference type="STRING" id="633147.Olsu_1199"/>
<dbReference type="EMBL" id="CP002106">
    <property type="protein sequence ID" value="ADK68305.1"/>
    <property type="molecule type" value="Genomic_DNA"/>
</dbReference>
<proteinExistence type="predicted"/>
<gene>
    <name evidence="3" type="ordered locus">Olsu_1199</name>
</gene>
<dbReference type="AlphaFoldDB" id="E1QW02"/>
<reference evidence="3 4" key="1">
    <citation type="journal article" date="2010" name="Stand. Genomic Sci.">
        <title>Complete genome sequence of Olsenella uli type strain (VPI D76D-27C).</title>
        <authorList>
            <person name="Goker M."/>
            <person name="Held B."/>
            <person name="Lucas S."/>
            <person name="Nolan M."/>
            <person name="Yasawong M."/>
            <person name="Glavina Del Rio T."/>
            <person name="Tice H."/>
            <person name="Cheng J.F."/>
            <person name="Bruce D."/>
            <person name="Detter J.C."/>
            <person name="Tapia R."/>
            <person name="Han C."/>
            <person name="Goodwin L."/>
            <person name="Pitluck S."/>
            <person name="Liolios K."/>
            <person name="Ivanova N."/>
            <person name="Mavromatis K."/>
            <person name="Mikhailova N."/>
            <person name="Pati A."/>
            <person name="Chen A."/>
            <person name="Palaniappan K."/>
            <person name="Land M."/>
            <person name="Hauser L."/>
            <person name="Chang Y.J."/>
            <person name="Jeffries C.D."/>
            <person name="Rohde M."/>
            <person name="Sikorski J."/>
            <person name="Pukall R."/>
            <person name="Woyke T."/>
            <person name="Bristow J."/>
            <person name="Eisen J.A."/>
            <person name="Markowitz V."/>
            <person name="Hugenholtz P."/>
            <person name="Kyrpides N.C."/>
            <person name="Klenk H.P."/>
            <person name="Lapidus A."/>
        </authorList>
    </citation>
    <scope>NUCLEOTIDE SEQUENCE [LARGE SCALE GENOMIC DNA]</scope>
    <source>
        <strain evidence="4">ATCC 49627 / DSM 7084 / CIP 109912 / JCM 12494 / NCIMB 702895 / VPI D76D-27C</strain>
    </source>
</reference>
<dbReference type="SUPFAM" id="SSF63825">
    <property type="entry name" value="YWTD domain"/>
    <property type="match status" value="1"/>
</dbReference>
<sequence length="319" mass="34300">MWCGRHSWQAERKGPRGERQARGARPSWQTTASKGGGAVAVEMLAVLVAGALLALALLGRTSVRGISPARETPTRGYVYAGMHEVGGHQGVAYANGSYWVTNNNTILRYDADWDQIDQRDDALADVGGTANHLGDIDVYDGLLYAAAQHFEDGMASDLSIAVYDANTLTLQRDIQVSAASGQTECSGVAVDPAMGSLWLCSWEDGISSQYLYEYDLASGDFRRKVRLVGAPRAVQGVTCRDGALYLSADNGSASVGEPDHIYRVELADGGRSATATLELTLGDIEEDGEAEGLTFNDDARQLVIDYNCSTARVYLYDLQ</sequence>
<accession>E1QW02</accession>
<keyword evidence="2" id="KW-0812">Transmembrane</keyword>
<dbReference type="KEGG" id="ols:Olsu_1199"/>
<dbReference type="OrthoDB" id="9804931at2"/>
<evidence type="ECO:0000313" key="3">
    <source>
        <dbReference type="EMBL" id="ADK68305.1"/>
    </source>
</evidence>
<evidence type="ECO:0000313" key="4">
    <source>
        <dbReference type="Proteomes" id="UP000000333"/>
    </source>
</evidence>